<gene>
    <name evidence="1" type="ORF">J056_002558</name>
</gene>
<keyword evidence="2" id="KW-1185">Reference proteome</keyword>
<dbReference type="AlphaFoldDB" id="R9A9Z5"/>
<dbReference type="STRING" id="1299270.R9A9Z5"/>
<evidence type="ECO:0000313" key="1">
    <source>
        <dbReference type="EMBL" id="EOQ99043.1"/>
    </source>
</evidence>
<dbReference type="Proteomes" id="UP000014064">
    <property type="component" value="Unassembled WGS sequence"/>
</dbReference>
<dbReference type="OrthoDB" id="2802356at2759"/>
<reference evidence="2" key="1">
    <citation type="journal article" date="2013" name="BMC Genomics">
        <title>Genome and transcriptome sequencing of the halophilic fungus Wallemia ichthyophaga: haloadaptations present and absent.</title>
        <authorList>
            <person name="Zajc J."/>
            <person name="Liu Y."/>
            <person name="Dai W."/>
            <person name="Yang Z."/>
            <person name="Hu J."/>
            <person name="Gostincar C."/>
            <person name="Gunde-Cimerman N."/>
        </authorList>
    </citation>
    <scope>NUCLEOTIDE SEQUENCE [LARGE SCALE GENOMIC DNA]</scope>
    <source>
        <strain evidence="2">EXF-994 / CBS 113033</strain>
    </source>
</reference>
<organism evidence="1 2">
    <name type="scientific">Wallemia ichthyophaga (strain EXF-994 / CBS 113033)</name>
    <dbReference type="NCBI Taxonomy" id="1299270"/>
    <lineage>
        <taxon>Eukaryota</taxon>
        <taxon>Fungi</taxon>
        <taxon>Dikarya</taxon>
        <taxon>Basidiomycota</taxon>
        <taxon>Wallemiomycotina</taxon>
        <taxon>Wallemiomycetes</taxon>
        <taxon>Wallemiales</taxon>
        <taxon>Wallemiaceae</taxon>
        <taxon>Wallemia</taxon>
    </lineage>
</organism>
<proteinExistence type="predicted"/>
<evidence type="ECO:0000313" key="2">
    <source>
        <dbReference type="Proteomes" id="UP000014064"/>
    </source>
</evidence>
<dbReference type="GeneID" id="20375510"/>
<accession>R9A9Z5</accession>
<dbReference type="RefSeq" id="XP_009270098.1">
    <property type="nucleotide sequence ID" value="XM_009271823.1"/>
</dbReference>
<dbReference type="eggNOG" id="ENOG502SU9V">
    <property type="taxonomic scope" value="Eukaryota"/>
</dbReference>
<sequence>MSTYARPTYTGSPSWQANDFFNAHSRSLGLSRERYPHSRFSELFAVIRNILRIGGSHIEEAQLAHSKYYYMGCIEAPYSSRELAAAAGYQAFLVWENHHLVLMPSFVPGLKQVLEWIAGIAIAESCKLCEELAFTNEKEIREACEWAAKTAQIAYEETHSRIGRIRRHSVGNQRQHQEFYNSRYLPGQPDTVYGGYQGYPAGYGSYPEEFGPAYMGDYYGGYGMPMPQHYGGMSGMGGGMAGGMPGMGSMGNMGMGTGTGMNGMMPNMGMNGMSNMNGMNGMNGMGIPQSSSMYMPYNHYPY</sequence>
<dbReference type="EMBL" id="KE007245">
    <property type="protein sequence ID" value="EOQ99043.1"/>
    <property type="molecule type" value="Genomic_DNA"/>
</dbReference>
<dbReference type="HOGENOM" id="CLU_921968_0_0_1"/>
<protein>
    <submittedName>
        <fullName evidence="1">Uncharacterized protein</fullName>
    </submittedName>
</protein>
<dbReference type="KEGG" id="wic:J056_002558"/>
<name>R9A9Z5_WALI9</name>